<accession>A0ABR4M1K3</accession>
<feature type="compositionally biased region" description="Acidic residues" evidence="1">
    <location>
        <begin position="191"/>
        <end position="201"/>
    </location>
</feature>
<feature type="region of interest" description="Disordered" evidence="1">
    <location>
        <begin position="191"/>
        <end position="237"/>
    </location>
</feature>
<dbReference type="EMBL" id="JBFXLQ010000005">
    <property type="protein sequence ID" value="KAL2870693.1"/>
    <property type="molecule type" value="Genomic_DNA"/>
</dbReference>
<feature type="compositionally biased region" description="Polar residues" evidence="1">
    <location>
        <begin position="339"/>
        <end position="352"/>
    </location>
</feature>
<evidence type="ECO:0000313" key="2">
    <source>
        <dbReference type="EMBL" id="KAL2870693.1"/>
    </source>
</evidence>
<name>A0ABR4M1K3_9EURO</name>
<keyword evidence="3" id="KW-1185">Reference proteome</keyword>
<sequence length="656" mass="70790">MYTLGRETLEGDFGQVKKTHLSLWKKVEDAVKTAAKNQKAAQSASKKVVNYWKSNGEYFLGINRAQGWTKAAGRLATACQVYDTAMKFVVCAIWQRLQDVKRGKSLSLDPGLGDLLEAIKLFKKEPDVAAISDEDLSSMGIRRNKMGLLEEDDDNLSIEPMEAGAAASFELPSSKGLRALPSAIIEELSDVASDSENEDEPTATTNPADPAVTRTQPPAEDGVYPPPPKATHPGVTIGSQALGKTITEISNTPAAASGPASNRAGASGPGGTPGPESNQAGASGPNSGLLGDPATKKGKSNVSSGTPGGTSGPSKWQRQRKRAPASTKDQKGKGKATAGESTQSGTASKNRSSHSESGIHNETNKTNKEELSKENARKIMILDDLFKRLSIRNTSAKEVLEEGVLRTQTNIFQWWYGTLGEKKHKVLLADCALEELERFKHYHGAEFDSYQYSLFQQLAECDPVLWLLQAILSSKRELYAFPQGVQQKDVTNDSSDKNVIARYGVATTVLCIPANRSHDKGMHMCPSLLTADNLEQIAQGSVAAGEAPAALSALRSKQHPITIKLTGGESNAKALEEFQVLTGISPLSEAIMGRRAYSEWEVQEEMDLLLGEDRDAAWGWIQEWRTAAAASIRLKFALLVRMEGNKFGKGKFDGAE</sequence>
<feature type="region of interest" description="Disordered" evidence="1">
    <location>
        <begin position="252"/>
        <end position="371"/>
    </location>
</feature>
<organism evidence="2 3">
    <name type="scientific">Aspergillus lucknowensis</name>
    <dbReference type="NCBI Taxonomy" id="176173"/>
    <lineage>
        <taxon>Eukaryota</taxon>
        <taxon>Fungi</taxon>
        <taxon>Dikarya</taxon>
        <taxon>Ascomycota</taxon>
        <taxon>Pezizomycotina</taxon>
        <taxon>Eurotiomycetes</taxon>
        <taxon>Eurotiomycetidae</taxon>
        <taxon>Eurotiales</taxon>
        <taxon>Aspergillaceae</taxon>
        <taxon>Aspergillus</taxon>
        <taxon>Aspergillus subgen. Nidulantes</taxon>
    </lineage>
</organism>
<protein>
    <submittedName>
        <fullName evidence="2">Uncharacterized protein</fullName>
    </submittedName>
</protein>
<reference evidence="2 3" key="1">
    <citation type="submission" date="2024-07" db="EMBL/GenBank/DDBJ databases">
        <title>Section-level genome sequencing and comparative genomics of Aspergillus sections Usti and Cavernicolus.</title>
        <authorList>
            <consortium name="Lawrence Berkeley National Laboratory"/>
            <person name="Nybo J.L."/>
            <person name="Vesth T.C."/>
            <person name="Theobald S."/>
            <person name="Frisvad J.C."/>
            <person name="Larsen T.O."/>
            <person name="Kjaerboelling I."/>
            <person name="Rothschild-Mancinelli K."/>
            <person name="Lyhne E.K."/>
            <person name="Kogle M.E."/>
            <person name="Barry K."/>
            <person name="Clum A."/>
            <person name="Na H."/>
            <person name="Ledsgaard L."/>
            <person name="Lin J."/>
            <person name="Lipzen A."/>
            <person name="Kuo A."/>
            <person name="Riley R."/>
            <person name="Mondo S."/>
            <person name="Labutti K."/>
            <person name="Haridas S."/>
            <person name="Pangalinan J."/>
            <person name="Salamov A.A."/>
            <person name="Simmons B.A."/>
            <person name="Magnuson J.K."/>
            <person name="Chen J."/>
            <person name="Drula E."/>
            <person name="Henrissat B."/>
            <person name="Wiebenga A."/>
            <person name="Lubbers R.J."/>
            <person name="Gomes A.C."/>
            <person name="Macurrencykelacurrency M.R."/>
            <person name="Stajich J."/>
            <person name="Grigoriev I.V."/>
            <person name="Mortensen U.H."/>
            <person name="De Vries R.P."/>
            <person name="Baker S.E."/>
            <person name="Andersen M.R."/>
        </authorList>
    </citation>
    <scope>NUCLEOTIDE SEQUENCE [LARGE SCALE GENOMIC DNA]</scope>
    <source>
        <strain evidence="2 3">CBS 449.75</strain>
    </source>
</reference>
<gene>
    <name evidence="2" type="ORF">BJX67DRAFT_344391</name>
</gene>
<evidence type="ECO:0000313" key="3">
    <source>
        <dbReference type="Proteomes" id="UP001610432"/>
    </source>
</evidence>
<comment type="caution">
    <text evidence="2">The sequence shown here is derived from an EMBL/GenBank/DDBJ whole genome shotgun (WGS) entry which is preliminary data.</text>
</comment>
<feature type="compositionally biased region" description="Polar residues" evidence="1">
    <location>
        <begin position="276"/>
        <end position="286"/>
    </location>
</feature>
<dbReference type="GeneID" id="98143322"/>
<feature type="compositionally biased region" description="Basic and acidic residues" evidence="1">
    <location>
        <begin position="353"/>
        <end position="371"/>
    </location>
</feature>
<dbReference type="RefSeq" id="XP_070889672.1">
    <property type="nucleotide sequence ID" value="XM_071028250.1"/>
</dbReference>
<evidence type="ECO:0000256" key="1">
    <source>
        <dbReference type="SAM" id="MobiDB-lite"/>
    </source>
</evidence>
<dbReference type="Proteomes" id="UP001610432">
    <property type="component" value="Unassembled WGS sequence"/>
</dbReference>
<proteinExistence type="predicted"/>